<dbReference type="GO" id="GO:0000049">
    <property type="term" value="F:tRNA binding"/>
    <property type="evidence" value="ECO:0007669"/>
    <property type="project" value="UniProtKB-KW"/>
</dbReference>
<evidence type="ECO:0000256" key="4">
    <source>
        <dbReference type="ARBA" id="ARBA00022884"/>
    </source>
</evidence>
<dbReference type="CTD" id="138428"/>
<dbReference type="EC" id="3.1.1.29" evidence="1"/>
<evidence type="ECO:0000313" key="8">
    <source>
        <dbReference type="Proteomes" id="UP000008672"/>
    </source>
</evidence>
<protein>
    <recommendedName>
        <fullName evidence="1">peptidyl-tRNA hydrolase</fullName>
        <ecNumber evidence="1">3.1.1.29</ecNumber>
    </recommendedName>
</protein>
<reference evidence="7" key="3">
    <citation type="submission" date="2025-09" db="UniProtKB">
        <authorList>
            <consortium name="Ensembl"/>
        </authorList>
    </citation>
    <scope>IDENTIFICATION</scope>
</reference>
<dbReference type="InterPro" id="IPR001328">
    <property type="entry name" value="Pept_tRNA_hydro"/>
</dbReference>
<dbReference type="Pfam" id="PF01195">
    <property type="entry name" value="Pept_tRNA_hydro"/>
    <property type="match status" value="1"/>
</dbReference>
<dbReference type="PANTHER" id="PTHR17224">
    <property type="entry name" value="PEPTIDYL-TRNA HYDROLASE"/>
    <property type="match status" value="1"/>
</dbReference>
<dbReference type="InterPro" id="IPR018171">
    <property type="entry name" value="Pept_tRNA_hydro_CS"/>
</dbReference>
<dbReference type="Bgee" id="ENSLACG00000016741">
    <property type="expression patterns" value="Expressed in muscle tissue and 6 other cell types or tissues"/>
</dbReference>
<accession>H3BAV5</accession>
<dbReference type="GO" id="GO:0004045">
    <property type="term" value="F:peptidyl-tRNA hydrolase activity"/>
    <property type="evidence" value="ECO:0007669"/>
    <property type="project" value="UniProtKB-EC"/>
</dbReference>
<dbReference type="CDD" id="cd00462">
    <property type="entry name" value="PTH"/>
    <property type="match status" value="1"/>
</dbReference>
<comment type="similarity">
    <text evidence="5">Belongs to the PTH family.</text>
</comment>
<dbReference type="Proteomes" id="UP000008672">
    <property type="component" value="Unassembled WGS sequence"/>
</dbReference>
<dbReference type="InterPro" id="IPR036416">
    <property type="entry name" value="Pept_tRNA_hydro_sf"/>
</dbReference>
<sequence length="242" mass="26703">MGAGVWWVWEGLLYRATQLWQGGRARREVGIRAVMEHGRSGKQMVVGLGNYGMGRTRHSVGMAAVNHLARKLKVAECWKVDRQCSGDVALAEVGELQLVLLKPRMLMNINGGSVAKTAEKFQVNPEDIFLVHDELDKPLGKFSIKQGGSARGHNGVRSCIDCLKSDVMPRLRIGIGRPPDKSSVQRHVLGKFSSLEEEALKTILEQSTELLLKFITEKAAGKDSRETPAKTVTKRSNSFPQS</sequence>
<dbReference type="FunCoup" id="H3BAV5">
    <property type="interactions" value="60"/>
</dbReference>
<dbReference type="eggNOG" id="KOG2255">
    <property type="taxonomic scope" value="Eukaryota"/>
</dbReference>
<dbReference type="PROSITE" id="PS01196">
    <property type="entry name" value="PEPT_TRNA_HYDROL_2"/>
    <property type="match status" value="1"/>
</dbReference>
<evidence type="ECO:0000256" key="5">
    <source>
        <dbReference type="ARBA" id="ARBA00038063"/>
    </source>
</evidence>
<keyword evidence="8" id="KW-1185">Reference proteome</keyword>
<dbReference type="OrthoDB" id="1711136at2759"/>
<evidence type="ECO:0000313" key="7">
    <source>
        <dbReference type="Ensembl" id="ENSLACP00000019026.1"/>
    </source>
</evidence>
<organism evidence="7 8">
    <name type="scientific">Latimeria chalumnae</name>
    <name type="common">Coelacanth</name>
    <dbReference type="NCBI Taxonomy" id="7897"/>
    <lineage>
        <taxon>Eukaryota</taxon>
        <taxon>Metazoa</taxon>
        <taxon>Chordata</taxon>
        <taxon>Craniata</taxon>
        <taxon>Vertebrata</taxon>
        <taxon>Euteleostomi</taxon>
        <taxon>Coelacanthiformes</taxon>
        <taxon>Coelacanthidae</taxon>
        <taxon>Latimeria</taxon>
    </lineage>
</organism>
<dbReference type="InParanoid" id="H3BAV5"/>
<dbReference type="EMBL" id="AFYH01038036">
    <property type="status" value="NOT_ANNOTATED_CDS"/>
    <property type="molecule type" value="Genomic_DNA"/>
</dbReference>
<gene>
    <name evidence="7" type="primary">PTRH1</name>
</gene>
<evidence type="ECO:0000256" key="6">
    <source>
        <dbReference type="SAM" id="MobiDB-lite"/>
    </source>
</evidence>
<evidence type="ECO:0000256" key="1">
    <source>
        <dbReference type="ARBA" id="ARBA00013260"/>
    </source>
</evidence>
<dbReference type="Gene3D" id="3.40.50.1470">
    <property type="entry name" value="Peptidyl-tRNA hydrolase"/>
    <property type="match status" value="1"/>
</dbReference>
<dbReference type="NCBIfam" id="TIGR00447">
    <property type="entry name" value="pth"/>
    <property type="match status" value="1"/>
</dbReference>
<feature type="region of interest" description="Disordered" evidence="6">
    <location>
        <begin position="219"/>
        <end position="242"/>
    </location>
</feature>
<evidence type="ECO:0000256" key="3">
    <source>
        <dbReference type="ARBA" id="ARBA00022801"/>
    </source>
</evidence>
<dbReference type="KEGG" id="lcm:102351393"/>
<dbReference type="Ensembl" id="ENSLACT00000019159.1">
    <property type="protein sequence ID" value="ENSLACP00000019026.1"/>
    <property type="gene ID" value="ENSLACG00000016741.1"/>
</dbReference>
<dbReference type="RefSeq" id="XP_005992169.2">
    <property type="nucleotide sequence ID" value="XM_005992107.3"/>
</dbReference>
<dbReference type="AlphaFoldDB" id="H3BAV5"/>
<keyword evidence="3" id="KW-0378">Hydrolase</keyword>
<keyword evidence="4" id="KW-0694">RNA-binding</keyword>
<proteinExistence type="inferred from homology"/>
<keyword evidence="2" id="KW-0820">tRNA-binding</keyword>
<reference evidence="7" key="2">
    <citation type="submission" date="2025-08" db="UniProtKB">
        <authorList>
            <consortium name="Ensembl"/>
        </authorList>
    </citation>
    <scope>IDENTIFICATION</scope>
</reference>
<dbReference type="OMA" id="CFNTEQK"/>
<dbReference type="HOGENOM" id="CLU_062456_2_2_1"/>
<dbReference type="SUPFAM" id="SSF53178">
    <property type="entry name" value="Peptidyl-tRNA hydrolase-like"/>
    <property type="match status" value="1"/>
</dbReference>
<name>H3BAV5_LATCH</name>
<dbReference type="PANTHER" id="PTHR17224:SF1">
    <property type="entry name" value="PEPTIDYL-TRNA HYDROLASE"/>
    <property type="match status" value="1"/>
</dbReference>
<dbReference type="GeneTree" id="ENSGT00390000004247"/>
<evidence type="ECO:0000256" key="2">
    <source>
        <dbReference type="ARBA" id="ARBA00022555"/>
    </source>
</evidence>
<feature type="compositionally biased region" description="Basic and acidic residues" evidence="6">
    <location>
        <begin position="219"/>
        <end position="228"/>
    </location>
</feature>
<dbReference type="GeneID" id="102351393"/>
<reference evidence="8" key="1">
    <citation type="submission" date="2011-08" db="EMBL/GenBank/DDBJ databases">
        <title>The draft genome of Latimeria chalumnae.</title>
        <authorList>
            <person name="Di Palma F."/>
            <person name="Alfoldi J."/>
            <person name="Johnson J."/>
            <person name="Berlin A."/>
            <person name="Gnerre S."/>
            <person name="Jaffe D."/>
            <person name="MacCallum I."/>
            <person name="Young S."/>
            <person name="Walker B.J."/>
            <person name="Lander E."/>
            <person name="Lindblad-Toh K."/>
        </authorList>
    </citation>
    <scope>NUCLEOTIDE SEQUENCE [LARGE SCALE GENOMIC DNA]</scope>
    <source>
        <strain evidence="8">Wild caught</strain>
    </source>
</reference>
<dbReference type="STRING" id="7897.ENSLACP00000019026"/>